<dbReference type="CDD" id="cd06577">
    <property type="entry name" value="PASTA_pknB"/>
    <property type="match status" value="1"/>
</dbReference>
<dbReference type="Gene3D" id="3.30.10.20">
    <property type="match status" value="1"/>
</dbReference>
<evidence type="ECO:0000313" key="3">
    <source>
        <dbReference type="EMBL" id="TQM38043.1"/>
    </source>
</evidence>
<dbReference type="EMBL" id="VFPH01000002">
    <property type="protein sequence ID" value="TQM38043.1"/>
    <property type="molecule type" value="Genomic_DNA"/>
</dbReference>
<name>A0A543FW37_9PSEU</name>
<feature type="compositionally biased region" description="Gly residues" evidence="1">
    <location>
        <begin position="70"/>
        <end position="79"/>
    </location>
</feature>
<dbReference type="AlphaFoldDB" id="A0A543FW37"/>
<dbReference type="Proteomes" id="UP000319818">
    <property type="component" value="Unassembled WGS sequence"/>
</dbReference>
<organism evidence="3 4">
    <name type="scientific">Pseudonocardia cypriaca</name>
    <dbReference type="NCBI Taxonomy" id="882449"/>
    <lineage>
        <taxon>Bacteria</taxon>
        <taxon>Bacillati</taxon>
        <taxon>Actinomycetota</taxon>
        <taxon>Actinomycetes</taxon>
        <taxon>Pseudonocardiales</taxon>
        <taxon>Pseudonocardiaceae</taxon>
        <taxon>Pseudonocardia</taxon>
    </lineage>
</organism>
<gene>
    <name evidence="3" type="ORF">FB388_5267</name>
</gene>
<evidence type="ECO:0000256" key="1">
    <source>
        <dbReference type="SAM" id="MobiDB-lite"/>
    </source>
</evidence>
<comment type="caution">
    <text evidence="3">The sequence shown here is derived from an EMBL/GenBank/DDBJ whole genome shotgun (WGS) entry which is preliminary data.</text>
</comment>
<feature type="domain" description="PASTA" evidence="2">
    <location>
        <begin position="4"/>
        <end position="70"/>
    </location>
</feature>
<feature type="region of interest" description="Disordered" evidence="1">
    <location>
        <begin position="67"/>
        <end position="98"/>
    </location>
</feature>
<dbReference type="InterPro" id="IPR005543">
    <property type="entry name" value="PASTA_dom"/>
</dbReference>
<proteinExistence type="predicted"/>
<keyword evidence="4" id="KW-1185">Reference proteome</keyword>
<evidence type="ECO:0000259" key="2">
    <source>
        <dbReference type="PROSITE" id="PS51178"/>
    </source>
</evidence>
<accession>A0A543FW37</accession>
<reference evidence="3 4" key="1">
    <citation type="submission" date="2019-06" db="EMBL/GenBank/DDBJ databases">
        <title>Sequencing the genomes of 1000 actinobacteria strains.</title>
        <authorList>
            <person name="Klenk H.-P."/>
        </authorList>
    </citation>
    <scope>NUCLEOTIDE SEQUENCE [LARGE SCALE GENOMIC DNA]</scope>
    <source>
        <strain evidence="3 4">DSM 45511</strain>
    </source>
</reference>
<dbReference type="PROSITE" id="PS51178">
    <property type="entry name" value="PASTA"/>
    <property type="match status" value="1"/>
</dbReference>
<evidence type="ECO:0000313" key="4">
    <source>
        <dbReference type="Proteomes" id="UP000319818"/>
    </source>
</evidence>
<sequence>MSDQDEKVLVPALVGLQVGDAHELAFEARVVVVAADPDEPLPATGTVIAQAPGAGTRVAPAHPVAIAVESGGGGGGGGRRLTTPEPGPRDPSGSKTPA</sequence>
<protein>
    <submittedName>
        <fullName evidence="3">PASTA domain-containing protein</fullName>
    </submittedName>
</protein>
<dbReference type="Pfam" id="PF03793">
    <property type="entry name" value="PASTA"/>
    <property type="match status" value="1"/>
</dbReference>